<sequence length="182" mass="20549">MAEYRLMVLAGSQPADEEMQTRVEGGLNTPRRHHMPLGKWTGPMEFRRWTSVDMVYVRLLPDVCEWLPSNSLWPQSWACPTMDSRTMDRRSRESAPETSSSARNVAANTPPTVVRRLACPHICLETASILESCLLFEQLHSTYNVSAVAIWGTPCVCPPPVEYRNPALTTPYAQRPVYGIRS</sequence>
<dbReference type="EMBL" id="JAADJZ010000015">
    <property type="protein sequence ID" value="KAF2869727.1"/>
    <property type="molecule type" value="Genomic_DNA"/>
</dbReference>
<proteinExistence type="predicted"/>
<dbReference type="AlphaFoldDB" id="A0A7C8ICH3"/>
<name>A0A7C8ICH3_9PLEO</name>
<organism evidence="2 3">
    <name type="scientific">Massariosphaeria phaeospora</name>
    <dbReference type="NCBI Taxonomy" id="100035"/>
    <lineage>
        <taxon>Eukaryota</taxon>
        <taxon>Fungi</taxon>
        <taxon>Dikarya</taxon>
        <taxon>Ascomycota</taxon>
        <taxon>Pezizomycotina</taxon>
        <taxon>Dothideomycetes</taxon>
        <taxon>Pleosporomycetidae</taxon>
        <taxon>Pleosporales</taxon>
        <taxon>Pleosporales incertae sedis</taxon>
        <taxon>Massariosphaeria</taxon>
    </lineage>
</organism>
<gene>
    <name evidence="2" type="ORF">BDV95DRAFT_84890</name>
</gene>
<protein>
    <submittedName>
        <fullName evidence="2">Uncharacterized protein</fullName>
    </submittedName>
</protein>
<keyword evidence="3" id="KW-1185">Reference proteome</keyword>
<accession>A0A7C8ICH3</accession>
<reference evidence="2 3" key="1">
    <citation type="submission" date="2020-01" db="EMBL/GenBank/DDBJ databases">
        <authorList>
            <consortium name="DOE Joint Genome Institute"/>
            <person name="Haridas S."/>
            <person name="Albert R."/>
            <person name="Binder M."/>
            <person name="Bloem J."/>
            <person name="Labutti K."/>
            <person name="Salamov A."/>
            <person name="Andreopoulos B."/>
            <person name="Baker S.E."/>
            <person name="Barry K."/>
            <person name="Bills G."/>
            <person name="Bluhm B.H."/>
            <person name="Cannon C."/>
            <person name="Castanera R."/>
            <person name="Culley D.E."/>
            <person name="Daum C."/>
            <person name="Ezra D."/>
            <person name="Gonzalez J.B."/>
            <person name="Henrissat B."/>
            <person name="Kuo A."/>
            <person name="Liang C."/>
            <person name="Lipzen A."/>
            <person name="Lutzoni F."/>
            <person name="Magnuson J."/>
            <person name="Mondo S."/>
            <person name="Nolan M."/>
            <person name="Ohm R."/>
            <person name="Pangilinan J."/>
            <person name="Park H.-J.H."/>
            <person name="Ramirez L."/>
            <person name="Alfaro M."/>
            <person name="Sun H."/>
            <person name="Tritt A."/>
            <person name="Yoshinaga Y."/>
            <person name="Zwiers L.-H.L."/>
            <person name="Turgeon B.G."/>
            <person name="Goodwin S.B."/>
            <person name="Spatafora J.W."/>
            <person name="Crous P.W."/>
            <person name="Grigoriev I.V."/>
        </authorList>
    </citation>
    <scope>NUCLEOTIDE SEQUENCE [LARGE SCALE GENOMIC DNA]</scope>
    <source>
        <strain evidence="2 3">CBS 611.86</strain>
    </source>
</reference>
<evidence type="ECO:0000313" key="2">
    <source>
        <dbReference type="EMBL" id="KAF2869727.1"/>
    </source>
</evidence>
<feature type="region of interest" description="Disordered" evidence="1">
    <location>
        <begin position="84"/>
        <end position="106"/>
    </location>
</feature>
<feature type="compositionally biased region" description="Basic and acidic residues" evidence="1">
    <location>
        <begin position="85"/>
        <end position="95"/>
    </location>
</feature>
<comment type="caution">
    <text evidence="2">The sequence shown here is derived from an EMBL/GenBank/DDBJ whole genome shotgun (WGS) entry which is preliminary data.</text>
</comment>
<evidence type="ECO:0000256" key="1">
    <source>
        <dbReference type="SAM" id="MobiDB-lite"/>
    </source>
</evidence>
<dbReference type="Proteomes" id="UP000481861">
    <property type="component" value="Unassembled WGS sequence"/>
</dbReference>
<feature type="compositionally biased region" description="Polar residues" evidence="1">
    <location>
        <begin position="96"/>
        <end position="106"/>
    </location>
</feature>
<evidence type="ECO:0000313" key="3">
    <source>
        <dbReference type="Proteomes" id="UP000481861"/>
    </source>
</evidence>